<organism evidence="3 4">
    <name type="scientific">Paracoccus saliphilus</name>
    <dbReference type="NCBI Taxonomy" id="405559"/>
    <lineage>
        <taxon>Bacteria</taxon>
        <taxon>Pseudomonadati</taxon>
        <taxon>Pseudomonadota</taxon>
        <taxon>Alphaproteobacteria</taxon>
        <taxon>Rhodobacterales</taxon>
        <taxon>Paracoccaceae</taxon>
        <taxon>Paracoccus</taxon>
    </lineage>
</organism>
<dbReference type="FunFam" id="3.40.30.10:FF:000331">
    <property type="entry name" value="Glutathione S-transferase"/>
    <property type="match status" value="1"/>
</dbReference>
<sequence>MSLNQVDANAEDNDCHTDGVNFRCGWHEGPFYLYTCEKVALNFCFEDLGMHENITIWTLDWVPMTNGPAGFVRDMRLRWACEEAGLPYSVRTVPFGEGGPDHLACQPFGQVPFMSDGDLNMFESGACVLHLAEKSEALMPRDPQERAETLQWFIAALNSIEMVSVPWWFLEVTGAKENGLTGWLESRLAHMERILNEREWLAAGRFTIADLMMADVLRVAKLRAFGDRPAAEAYVDRVMDRPAFKKAQADQMAHFEAADAVRRQAES</sequence>
<name>A0AA45W6J5_9RHOB</name>
<gene>
    <name evidence="3" type="ORF">SAMN05421772_11311</name>
</gene>
<dbReference type="PROSITE" id="PS50405">
    <property type="entry name" value="GST_CTER"/>
    <property type="match status" value="1"/>
</dbReference>
<dbReference type="InterPro" id="IPR004045">
    <property type="entry name" value="Glutathione_S-Trfase_N"/>
</dbReference>
<dbReference type="CDD" id="cd03046">
    <property type="entry name" value="GST_N_GTT1_like"/>
    <property type="match status" value="1"/>
</dbReference>
<dbReference type="SFLD" id="SFLDS00019">
    <property type="entry name" value="Glutathione_Transferase_(cytos"/>
    <property type="match status" value="1"/>
</dbReference>
<dbReference type="InterPro" id="IPR004046">
    <property type="entry name" value="GST_C"/>
</dbReference>
<dbReference type="RefSeq" id="WP_336389915.1">
    <property type="nucleotide sequence ID" value="NZ_CP067140.1"/>
</dbReference>
<dbReference type="SUPFAM" id="SSF47616">
    <property type="entry name" value="GST C-terminal domain-like"/>
    <property type="match status" value="1"/>
</dbReference>
<dbReference type="Proteomes" id="UP000186216">
    <property type="component" value="Unassembled WGS sequence"/>
</dbReference>
<comment type="caution">
    <text evidence="3">The sequence shown here is derived from an EMBL/GenBank/DDBJ whole genome shotgun (WGS) entry which is preliminary data.</text>
</comment>
<dbReference type="InterPro" id="IPR010987">
    <property type="entry name" value="Glutathione-S-Trfase_C-like"/>
</dbReference>
<feature type="domain" description="GST N-terminal" evidence="1">
    <location>
        <begin position="61"/>
        <end position="139"/>
    </location>
</feature>
<dbReference type="PANTHER" id="PTHR44051:SF9">
    <property type="entry name" value="GLUTATHIONE S-TRANSFERASE 1"/>
    <property type="match status" value="1"/>
</dbReference>
<accession>A0AA45W6J5</accession>
<dbReference type="SUPFAM" id="SSF52833">
    <property type="entry name" value="Thioredoxin-like"/>
    <property type="match status" value="1"/>
</dbReference>
<dbReference type="AlphaFoldDB" id="A0AA45W6J5"/>
<dbReference type="Pfam" id="PF02798">
    <property type="entry name" value="GST_N"/>
    <property type="match status" value="1"/>
</dbReference>
<evidence type="ECO:0000313" key="3">
    <source>
        <dbReference type="EMBL" id="SIT02966.1"/>
    </source>
</evidence>
<dbReference type="Gene3D" id="3.40.30.10">
    <property type="entry name" value="Glutaredoxin"/>
    <property type="match status" value="1"/>
</dbReference>
<dbReference type="SFLD" id="SFLDG00358">
    <property type="entry name" value="Main_(cytGST)"/>
    <property type="match status" value="1"/>
</dbReference>
<dbReference type="CDD" id="cd03207">
    <property type="entry name" value="GST_C_8"/>
    <property type="match status" value="1"/>
</dbReference>
<evidence type="ECO:0000313" key="4">
    <source>
        <dbReference type="Proteomes" id="UP000186216"/>
    </source>
</evidence>
<dbReference type="Gene3D" id="1.20.1050.10">
    <property type="match status" value="1"/>
</dbReference>
<dbReference type="InterPro" id="IPR040079">
    <property type="entry name" value="Glutathione_S-Trfase"/>
</dbReference>
<dbReference type="PROSITE" id="PS50404">
    <property type="entry name" value="GST_NTER"/>
    <property type="match status" value="1"/>
</dbReference>
<dbReference type="Pfam" id="PF14497">
    <property type="entry name" value="GST_C_3"/>
    <property type="match status" value="1"/>
</dbReference>
<evidence type="ECO:0000259" key="1">
    <source>
        <dbReference type="PROSITE" id="PS50404"/>
    </source>
</evidence>
<dbReference type="InterPro" id="IPR036282">
    <property type="entry name" value="Glutathione-S-Trfase_C_sf"/>
</dbReference>
<protein>
    <submittedName>
        <fullName evidence="3">Glutathione S-transferase</fullName>
    </submittedName>
</protein>
<evidence type="ECO:0000259" key="2">
    <source>
        <dbReference type="PROSITE" id="PS50405"/>
    </source>
</evidence>
<reference evidence="3 4" key="1">
    <citation type="submission" date="2017-01" db="EMBL/GenBank/DDBJ databases">
        <authorList>
            <person name="Varghese N."/>
            <person name="Submissions S."/>
        </authorList>
    </citation>
    <scope>NUCLEOTIDE SEQUENCE [LARGE SCALE GENOMIC DNA]</scope>
    <source>
        <strain evidence="3 4">DSM 18447</strain>
    </source>
</reference>
<dbReference type="InterPro" id="IPR036249">
    <property type="entry name" value="Thioredoxin-like_sf"/>
</dbReference>
<dbReference type="EMBL" id="FTOU01000013">
    <property type="protein sequence ID" value="SIT02966.1"/>
    <property type="molecule type" value="Genomic_DNA"/>
</dbReference>
<dbReference type="PANTHER" id="PTHR44051">
    <property type="entry name" value="GLUTATHIONE S-TRANSFERASE-RELATED"/>
    <property type="match status" value="1"/>
</dbReference>
<feature type="domain" description="GST C-terminal" evidence="2">
    <location>
        <begin position="142"/>
        <end position="267"/>
    </location>
</feature>
<proteinExistence type="predicted"/>